<proteinExistence type="predicted"/>
<evidence type="ECO:0000313" key="6">
    <source>
        <dbReference type="EMBL" id="AVX03522.1"/>
    </source>
</evidence>
<dbReference type="EMBL" id="CP021330">
    <property type="protein sequence ID" value="AVX03522.1"/>
    <property type="molecule type" value="Genomic_DNA"/>
</dbReference>
<dbReference type="STRING" id="1122213.GCA_000423365_01804"/>
<accession>A0A2R4MBW5</accession>
<evidence type="ECO:0000259" key="5">
    <source>
        <dbReference type="PROSITE" id="PS51007"/>
    </source>
</evidence>
<evidence type="ECO:0000256" key="4">
    <source>
        <dbReference type="PROSITE-ProRule" id="PRU00433"/>
    </source>
</evidence>
<gene>
    <name evidence="6" type="ORF">MXMO3_00991</name>
</gene>
<keyword evidence="2 4" id="KW-0479">Metal-binding</keyword>
<dbReference type="Pfam" id="PF00034">
    <property type="entry name" value="Cytochrom_C"/>
    <property type="match status" value="1"/>
</dbReference>
<dbReference type="InterPro" id="IPR009056">
    <property type="entry name" value="Cyt_c-like_dom"/>
</dbReference>
<evidence type="ECO:0000313" key="7">
    <source>
        <dbReference type="Proteomes" id="UP000258927"/>
    </source>
</evidence>
<dbReference type="AlphaFoldDB" id="A0A2R4MBW5"/>
<evidence type="ECO:0000256" key="2">
    <source>
        <dbReference type="ARBA" id="ARBA00022723"/>
    </source>
</evidence>
<dbReference type="KEGG" id="mmyr:MXMO3_00991"/>
<dbReference type="InterPro" id="IPR036909">
    <property type="entry name" value="Cyt_c-like_dom_sf"/>
</dbReference>
<dbReference type="Proteomes" id="UP000258927">
    <property type="component" value="Chromosome"/>
</dbReference>
<dbReference type="Gene3D" id="1.10.760.10">
    <property type="entry name" value="Cytochrome c-like domain"/>
    <property type="match status" value="1"/>
</dbReference>
<keyword evidence="1 4" id="KW-0349">Heme</keyword>
<keyword evidence="7" id="KW-1185">Reference proteome</keyword>
<reference evidence="6 7" key="1">
    <citation type="submission" date="2017-05" db="EMBL/GenBank/DDBJ databases">
        <title>Genome Analysis of Maritalea myrionectae HL2708#5.</title>
        <authorList>
            <consortium name="Cotde Inc.-PKNU"/>
            <person name="Jang D."/>
            <person name="Oh H.-M."/>
        </authorList>
    </citation>
    <scope>NUCLEOTIDE SEQUENCE [LARGE SCALE GENOMIC DNA]</scope>
    <source>
        <strain evidence="6 7">HL2708#5</strain>
    </source>
</reference>
<dbReference type="PROSITE" id="PS51007">
    <property type="entry name" value="CYTC"/>
    <property type="match status" value="1"/>
</dbReference>
<evidence type="ECO:0000256" key="3">
    <source>
        <dbReference type="ARBA" id="ARBA00023004"/>
    </source>
</evidence>
<sequence length="123" mass="13104">MLTATNYPDTQNMSGRVAVNATELSPLAAKGEAIFKANCASCHGENAGGSDSGPPLVHDIYNPGHHGDGAFLSAAQNGVPQHHWNFGNMPPQPDMTQLHIAAIVKYIRELQVANGVEYQAHNM</sequence>
<dbReference type="GO" id="GO:0009055">
    <property type="term" value="F:electron transfer activity"/>
    <property type="evidence" value="ECO:0007669"/>
    <property type="project" value="InterPro"/>
</dbReference>
<evidence type="ECO:0000256" key="1">
    <source>
        <dbReference type="ARBA" id="ARBA00022617"/>
    </source>
</evidence>
<dbReference type="GO" id="GO:0046872">
    <property type="term" value="F:metal ion binding"/>
    <property type="evidence" value="ECO:0007669"/>
    <property type="project" value="UniProtKB-KW"/>
</dbReference>
<name>A0A2R4MBW5_9HYPH</name>
<keyword evidence="3 4" id="KW-0408">Iron</keyword>
<organism evidence="6 7">
    <name type="scientific">Maritalea myrionectae</name>
    <dbReference type="NCBI Taxonomy" id="454601"/>
    <lineage>
        <taxon>Bacteria</taxon>
        <taxon>Pseudomonadati</taxon>
        <taxon>Pseudomonadota</taxon>
        <taxon>Alphaproteobacteria</taxon>
        <taxon>Hyphomicrobiales</taxon>
        <taxon>Devosiaceae</taxon>
        <taxon>Maritalea</taxon>
    </lineage>
</organism>
<protein>
    <recommendedName>
        <fullName evidence="5">Cytochrome c domain-containing protein</fullName>
    </recommendedName>
</protein>
<feature type="domain" description="Cytochrome c" evidence="5">
    <location>
        <begin position="26"/>
        <end position="111"/>
    </location>
</feature>
<dbReference type="SUPFAM" id="SSF46626">
    <property type="entry name" value="Cytochrome c"/>
    <property type="match status" value="1"/>
</dbReference>
<dbReference type="GO" id="GO:0020037">
    <property type="term" value="F:heme binding"/>
    <property type="evidence" value="ECO:0007669"/>
    <property type="project" value="InterPro"/>
</dbReference>